<dbReference type="InterPro" id="IPR011257">
    <property type="entry name" value="DNA_glycosylase"/>
</dbReference>
<keyword evidence="1" id="KW-0862">Zinc</keyword>
<evidence type="ECO:0000313" key="3">
    <source>
        <dbReference type="EMBL" id="ONK69393.1"/>
    </source>
</evidence>
<dbReference type="GO" id="GO:0006284">
    <property type="term" value="P:base-excision repair"/>
    <property type="evidence" value="ECO:0007669"/>
    <property type="project" value="InterPro"/>
</dbReference>
<organism evidence="3 4">
    <name type="scientific">Asparagus officinalis</name>
    <name type="common">Garden asparagus</name>
    <dbReference type="NCBI Taxonomy" id="4686"/>
    <lineage>
        <taxon>Eukaryota</taxon>
        <taxon>Viridiplantae</taxon>
        <taxon>Streptophyta</taxon>
        <taxon>Embryophyta</taxon>
        <taxon>Tracheophyta</taxon>
        <taxon>Spermatophyta</taxon>
        <taxon>Magnoliopsida</taxon>
        <taxon>Liliopsida</taxon>
        <taxon>Asparagales</taxon>
        <taxon>Asparagaceae</taxon>
        <taxon>Asparagoideae</taxon>
        <taxon>Asparagus</taxon>
    </lineage>
</organism>
<feature type="region of interest" description="Disordered" evidence="2">
    <location>
        <begin position="1"/>
        <end position="26"/>
    </location>
</feature>
<accession>A0A5P1EUZ9</accession>
<keyword evidence="4" id="KW-1185">Reference proteome</keyword>
<feature type="binding site" evidence="1">
    <location>
        <position position="93"/>
    </location>
    <ligand>
        <name>Zn(2+)</name>
        <dbReference type="ChEBI" id="CHEBI:29105"/>
    </ligand>
</feature>
<reference evidence="4" key="1">
    <citation type="journal article" date="2017" name="Nat. Commun.">
        <title>The asparagus genome sheds light on the origin and evolution of a young Y chromosome.</title>
        <authorList>
            <person name="Harkess A."/>
            <person name="Zhou J."/>
            <person name="Xu C."/>
            <person name="Bowers J.E."/>
            <person name="Van der Hulst R."/>
            <person name="Ayyampalayam S."/>
            <person name="Mercati F."/>
            <person name="Riccardi P."/>
            <person name="McKain M.R."/>
            <person name="Kakrana A."/>
            <person name="Tang H."/>
            <person name="Ray J."/>
            <person name="Groenendijk J."/>
            <person name="Arikit S."/>
            <person name="Mathioni S.M."/>
            <person name="Nakano M."/>
            <person name="Shan H."/>
            <person name="Telgmann-Rauber A."/>
            <person name="Kanno A."/>
            <person name="Yue Z."/>
            <person name="Chen H."/>
            <person name="Li W."/>
            <person name="Chen Y."/>
            <person name="Xu X."/>
            <person name="Zhang Y."/>
            <person name="Luo S."/>
            <person name="Chen H."/>
            <person name="Gao J."/>
            <person name="Mao Z."/>
            <person name="Pires J.C."/>
            <person name="Luo M."/>
            <person name="Kudrna D."/>
            <person name="Wing R.A."/>
            <person name="Meyers B.C."/>
            <person name="Yi K."/>
            <person name="Kong H."/>
            <person name="Lavrijsen P."/>
            <person name="Sunseri F."/>
            <person name="Falavigna A."/>
            <person name="Ye Y."/>
            <person name="Leebens-Mack J.H."/>
            <person name="Chen G."/>
        </authorList>
    </citation>
    <scope>NUCLEOTIDE SEQUENCE [LARGE SCALE GENOMIC DNA]</scope>
    <source>
        <strain evidence="4">cv. DH0086</strain>
    </source>
</reference>
<dbReference type="Pfam" id="PF03352">
    <property type="entry name" value="Adenine_glyco"/>
    <property type="match status" value="1"/>
</dbReference>
<sequence length="207" mass="23830">MPTTQSPGSRQLSRTNRHRTERAAPRISENYPNLAVSLECGSSLMRWDHVRRISASFRGTFFGSRGRKEVSLGNVAGRGGDVVLRDADGRKRCGWVTEFSDEVYVSFHDKCWGVPVFHDSQLFEQLTLSGMLIDFNWTQILKRREWYREVFAKFDPNVVAKMDEKDIIKITSKKKFGLAKSRVRCIIDNAKCVQKASIWISHKMELK</sequence>
<dbReference type="EMBL" id="CM007385">
    <property type="protein sequence ID" value="ONK69393.1"/>
    <property type="molecule type" value="Genomic_DNA"/>
</dbReference>
<dbReference type="GO" id="GO:0008725">
    <property type="term" value="F:DNA-3-methyladenine glycosylase activity"/>
    <property type="evidence" value="ECO:0007669"/>
    <property type="project" value="InterPro"/>
</dbReference>
<dbReference type="Proteomes" id="UP000243459">
    <property type="component" value="Chromosome 5"/>
</dbReference>
<dbReference type="PANTHER" id="PTHR31116">
    <property type="entry name" value="OS04G0501200 PROTEIN"/>
    <property type="match status" value="1"/>
</dbReference>
<evidence type="ECO:0000313" key="4">
    <source>
        <dbReference type="Proteomes" id="UP000243459"/>
    </source>
</evidence>
<proteinExistence type="predicted"/>
<feature type="compositionally biased region" description="Polar residues" evidence="2">
    <location>
        <begin position="1"/>
        <end position="14"/>
    </location>
</feature>
<dbReference type="InterPro" id="IPR005019">
    <property type="entry name" value="Adenine_glyco"/>
</dbReference>
<dbReference type="AlphaFoldDB" id="A0A5P1EUZ9"/>
<dbReference type="Gene3D" id="1.10.340.30">
    <property type="entry name" value="Hypothetical protein, domain 2"/>
    <property type="match status" value="1"/>
</dbReference>
<dbReference type="PANTHER" id="PTHR31116:SF29">
    <property type="entry name" value="DNA GLYCOSYLASE SUPERFAMILY PROTEIN"/>
    <property type="match status" value="1"/>
</dbReference>
<keyword evidence="1" id="KW-0479">Metal-binding</keyword>
<dbReference type="GO" id="GO:0046872">
    <property type="term" value="F:metal ion binding"/>
    <property type="evidence" value="ECO:0007669"/>
    <property type="project" value="UniProtKB-KW"/>
</dbReference>
<dbReference type="SUPFAM" id="SSF48150">
    <property type="entry name" value="DNA-glycosylase"/>
    <property type="match status" value="1"/>
</dbReference>
<evidence type="ECO:0000256" key="2">
    <source>
        <dbReference type="SAM" id="MobiDB-lite"/>
    </source>
</evidence>
<protein>
    <submittedName>
        <fullName evidence="3">Uncharacterized protein</fullName>
    </submittedName>
</protein>
<feature type="binding site" evidence="1">
    <location>
        <position position="108"/>
    </location>
    <ligand>
        <name>Zn(2+)</name>
        <dbReference type="ChEBI" id="CHEBI:29105"/>
    </ligand>
</feature>
<dbReference type="Gramene" id="ONK69393">
    <property type="protein sequence ID" value="ONK69393"/>
    <property type="gene ID" value="A4U43_C05F22390"/>
</dbReference>
<evidence type="ECO:0000256" key="1">
    <source>
        <dbReference type="PIRSR" id="PIRSR605019-1"/>
    </source>
</evidence>
<name>A0A5P1EUZ9_ASPOF</name>
<gene>
    <name evidence="3" type="ORF">A4U43_C05F22390</name>
</gene>